<dbReference type="InterPro" id="IPR014913">
    <property type="entry name" value="YppE-like"/>
</dbReference>
<dbReference type="OrthoDB" id="2361079at2"/>
<name>A0A396SCA8_9BACL</name>
<dbReference type="Pfam" id="PF08807">
    <property type="entry name" value="DUF1798"/>
    <property type="match status" value="1"/>
</dbReference>
<reference evidence="1 2" key="1">
    <citation type="submission" date="2018-08" db="EMBL/GenBank/DDBJ databases">
        <title>Lysinibacillus sp. YLB-03 draft genome sequence.</title>
        <authorList>
            <person name="Yu L."/>
        </authorList>
    </citation>
    <scope>NUCLEOTIDE SEQUENCE [LARGE SCALE GENOMIC DNA]</scope>
    <source>
        <strain evidence="1 2">YLB-03</strain>
    </source>
</reference>
<dbReference type="EMBL" id="QWEI01000001">
    <property type="protein sequence ID" value="RHW39283.1"/>
    <property type="molecule type" value="Genomic_DNA"/>
</dbReference>
<keyword evidence="2" id="KW-1185">Reference proteome</keyword>
<dbReference type="RefSeq" id="WP_118874295.1">
    <property type="nucleotide sequence ID" value="NZ_QWEI01000001.1"/>
</dbReference>
<dbReference type="Gene3D" id="1.20.120.440">
    <property type="entry name" value="YppE-like"/>
    <property type="match status" value="1"/>
</dbReference>
<gene>
    <name evidence="1" type="ORF">D1B33_00055</name>
</gene>
<proteinExistence type="predicted"/>
<dbReference type="InterPro" id="IPR023351">
    <property type="entry name" value="YppE-like_sf"/>
</dbReference>
<comment type="caution">
    <text evidence="1">The sequence shown here is derived from an EMBL/GenBank/DDBJ whole genome shotgun (WGS) entry which is preliminary data.</text>
</comment>
<dbReference type="SUPFAM" id="SSF140415">
    <property type="entry name" value="YppE-like"/>
    <property type="match status" value="1"/>
</dbReference>
<accession>A0A396SCA8</accession>
<protein>
    <submittedName>
        <fullName evidence="1">DUF1798 family protein</fullName>
    </submittedName>
</protein>
<dbReference type="Proteomes" id="UP000265692">
    <property type="component" value="Unassembled WGS sequence"/>
</dbReference>
<sequence length="123" mass="14638">MQLIELSKRLLNECDASISRFHKQRELDATPQFYEEVKPHADTIHSLLNEWQTLALNWMERSRPKYIHPSQIENVVDAMNQFTVQSFYKETSKKRFIQSVQSVHYTLSFLLRHLEEESGKDVQ</sequence>
<evidence type="ECO:0000313" key="1">
    <source>
        <dbReference type="EMBL" id="RHW39283.1"/>
    </source>
</evidence>
<dbReference type="AlphaFoldDB" id="A0A396SCA8"/>
<evidence type="ECO:0000313" key="2">
    <source>
        <dbReference type="Proteomes" id="UP000265692"/>
    </source>
</evidence>
<organism evidence="1 2">
    <name type="scientific">Ureibacillus yapensis</name>
    <dbReference type="NCBI Taxonomy" id="2304605"/>
    <lineage>
        <taxon>Bacteria</taxon>
        <taxon>Bacillati</taxon>
        <taxon>Bacillota</taxon>
        <taxon>Bacilli</taxon>
        <taxon>Bacillales</taxon>
        <taxon>Caryophanaceae</taxon>
        <taxon>Ureibacillus</taxon>
    </lineage>
</organism>